<protein>
    <submittedName>
        <fullName evidence="4">Glycolipid transfer protein (GLTP)</fullName>
    </submittedName>
</protein>
<dbReference type="InterPro" id="IPR036497">
    <property type="entry name" value="GLTP_sf"/>
</dbReference>
<name>A0A9E7JE30_9LILI</name>
<dbReference type="PANTHER" id="PTHR10219">
    <property type="entry name" value="GLYCOLIPID TRANSFER PROTEIN-RELATED"/>
    <property type="match status" value="1"/>
</dbReference>
<dbReference type="AlphaFoldDB" id="A0A9E7JE30"/>
<dbReference type="InterPro" id="IPR000095">
    <property type="entry name" value="CRIB_dom"/>
</dbReference>
<dbReference type="FunFam" id="1.10.3520.10:FF:000004">
    <property type="entry name" value="Glycolipid transfer protein 1"/>
    <property type="match status" value="1"/>
</dbReference>
<evidence type="ECO:0000256" key="1">
    <source>
        <dbReference type="ARBA" id="ARBA00022448"/>
    </source>
</evidence>
<dbReference type="SUPFAM" id="SSF110004">
    <property type="entry name" value="Glycolipid transfer protein, GLTP"/>
    <property type="match status" value="1"/>
</dbReference>
<dbReference type="SMART" id="SM00285">
    <property type="entry name" value="PBD"/>
    <property type="match status" value="1"/>
</dbReference>
<evidence type="ECO:0000313" key="4">
    <source>
        <dbReference type="EMBL" id="URD77624.1"/>
    </source>
</evidence>
<dbReference type="EMBL" id="CP097503">
    <property type="protein sequence ID" value="URD77624.1"/>
    <property type="molecule type" value="Genomic_DNA"/>
</dbReference>
<evidence type="ECO:0000259" key="3">
    <source>
        <dbReference type="PROSITE" id="PS50108"/>
    </source>
</evidence>
<evidence type="ECO:0000256" key="2">
    <source>
        <dbReference type="SAM" id="MobiDB-lite"/>
    </source>
</evidence>
<dbReference type="Proteomes" id="UP001055439">
    <property type="component" value="Chromosome 10"/>
</dbReference>
<dbReference type="GO" id="GO:1902388">
    <property type="term" value="F:ceramide 1-phosphate transfer activity"/>
    <property type="evidence" value="ECO:0007669"/>
    <property type="project" value="TreeGrafter"/>
</dbReference>
<accession>A0A9E7JE30</accession>
<dbReference type="GO" id="GO:0016020">
    <property type="term" value="C:membrane"/>
    <property type="evidence" value="ECO:0007669"/>
    <property type="project" value="TreeGrafter"/>
</dbReference>
<keyword evidence="5" id="KW-1185">Reference proteome</keyword>
<dbReference type="GO" id="GO:0005829">
    <property type="term" value="C:cytosol"/>
    <property type="evidence" value="ECO:0007669"/>
    <property type="project" value="TreeGrafter"/>
</dbReference>
<feature type="domain" description="CRIB" evidence="3">
    <location>
        <begin position="243"/>
        <end position="256"/>
    </location>
</feature>
<dbReference type="OrthoDB" id="205255at2759"/>
<dbReference type="PANTHER" id="PTHR10219:SF25">
    <property type="entry name" value="PLECKSTRIN HOMOLOGY DOMAIN-CONTAINING FAMILY A MEMBER 8"/>
    <property type="match status" value="1"/>
</dbReference>
<evidence type="ECO:0000313" key="5">
    <source>
        <dbReference type="Proteomes" id="UP001055439"/>
    </source>
</evidence>
<keyword evidence="1" id="KW-0813">Transport</keyword>
<dbReference type="CDD" id="cd00132">
    <property type="entry name" value="CRIB"/>
    <property type="match status" value="1"/>
</dbReference>
<gene>
    <name evidence="4" type="ORF">MUK42_18667</name>
</gene>
<reference evidence="4" key="1">
    <citation type="submission" date="2022-05" db="EMBL/GenBank/DDBJ databases">
        <title>The Musa troglodytarum L. genome provides insights into the mechanism of non-climacteric behaviour and enrichment of carotenoids.</title>
        <authorList>
            <person name="Wang J."/>
        </authorList>
    </citation>
    <scope>NUCLEOTIDE SEQUENCE</scope>
    <source>
        <tissue evidence="4">Leaf</tissue>
    </source>
</reference>
<feature type="compositionally biased region" description="Low complexity" evidence="2">
    <location>
        <begin position="324"/>
        <end position="333"/>
    </location>
</feature>
<dbReference type="Pfam" id="PF00786">
    <property type="entry name" value="PBD"/>
    <property type="match status" value="1"/>
</dbReference>
<dbReference type="Gene3D" id="1.10.3520.10">
    <property type="entry name" value="Glycolipid transfer protein"/>
    <property type="match status" value="1"/>
</dbReference>
<feature type="compositionally biased region" description="Basic and acidic residues" evidence="2">
    <location>
        <begin position="435"/>
        <end position="454"/>
    </location>
</feature>
<dbReference type="PROSITE" id="PS50108">
    <property type="entry name" value="CRIB"/>
    <property type="match status" value="1"/>
</dbReference>
<sequence length="454" mass="49526">MVRLKDQRVEMEGTVFTASLEGINNVKSENGVILTKPFLEVCKHILPVLDKFGTAMSLVKSDIGGNITRLETKYNSDPSKFEHLYSMVQIEIEAKTAKGSSSCTNGLLWLTRAMDFLVEIFRNLLEHPGWSMSQVCTDSYSTTLKKWHGWLASSSFTVAMKLAPDRKKFMDVIGGSGDVSADMEKFCTTFAPLLAENHKFLVRRAHVVPVPEADMGTKMKKGILKPLKYFSQIFDNKEAEMQIGFPTDVKHVAHIGWDGPSVSSPSWMKEYHSAPLSSSCGEDGRESSPPDSWGSQEFASGGMEDSSDRRAAGSSKLSSSAVEPSPDSPDLLPASTKPKHSRRHQSDGSMSGDSPGRDSTEARRSRKPRKKEAAGPSDSPGQDMPAIPKQSHRKKNKGSSSAGGSVKSSKSKAPALAPPAGEESNTKPSSQATEEDYRNSADLSCRDHRLICYT</sequence>
<feature type="compositionally biased region" description="Low complexity" evidence="2">
    <location>
        <begin position="398"/>
        <end position="421"/>
    </location>
</feature>
<dbReference type="Pfam" id="PF08718">
    <property type="entry name" value="GLTP"/>
    <property type="match status" value="1"/>
</dbReference>
<proteinExistence type="predicted"/>
<dbReference type="GO" id="GO:1902387">
    <property type="term" value="F:ceramide 1-phosphate binding"/>
    <property type="evidence" value="ECO:0007669"/>
    <property type="project" value="TreeGrafter"/>
</dbReference>
<organism evidence="4 5">
    <name type="scientific">Musa troglodytarum</name>
    <name type="common">fe'i banana</name>
    <dbReference type="NCBI Taxonomy" id="320322"/>
    <lineage>
        <taxon>Eukaryota</taxon>
        <taxon>Viridiplantae</taxon>
        <taxon>Streptophyta</taxon>
        <taxon>Embryophyta</taxon>
        <taxon>Tracheophyta</taxon>
        <taxon>Spermatophyta</taxon>
        <taxon>Magnoliopsida</taxon>
        <taxon>Liliopsida</taxon>
        <taxon>Zingiberales</taxon>
        <taxon>Musaceae</taxon>
        <taxon>Musa</taxon>
    </lineage>
</organism>
<dbReference type="InterPro" id="IPR014830">
    <property type="entry name" value="Glycolipid_transfer_prot_dom"/>
</dbReference>
<feature type="region of interest" description="Disordered" evidence="2">
    <location>
        <begin position="271"/>
        <end position="454"/>
    </location>
</feature>
<feature type="compositionally biased region" description="Polar residues" evidence="2">
    <location>
        <begin position="289"/>
        <end position="298"/>
    </location>
</feature>